<dbReference type="Pfam" id="PF11951">
    <property type="entry name" value="Fungal_trans_2"/>
    <property type="match status" value="1"/>
</dbReference>
<keyword evidence="3" id="KW-1185">Reference proteome</keyword>
<evidence type="ECO:0008006" key="4">
    <source>
        <dbReference type="Google" id="ProtNLM"/>
    </source>
</evidence>
<keyword evidence="1" id="KW-0539">Nucleus</keyword>
<organism evidence="2 3">
    <name type="scientific">Sporothrix curviconia</name>
    <dbReference type="NCBI Taxonomy" id="1260050"/>
    <lineage>
        <taxon>Eukaryota</taxon>
        <taxon>Fungi</taxon>
        <taxon>Dikarya</taxon>
        <taxon>Ascomycota</taxon>
        <taxon>Pezizomycotina</taxon>
        <taxon>Sordariomycetes</taxon>
        <taxon>Sordariomycetidae</taxon>
        <taxon>Ophiostomatales</taxon>
        <taxon>Ophiostomataceae</taxon>
        <taxon>Sporothrix</taxon>
    </lineage>
</organism>
<evidence type="ECO:0000313" key="3">
    <source>
        <dbReference type="Proteomes" id="UP001642405"/>
    </source>
</evidence>
<name>A0ABP0BL51_9PEZI</name>
<dbReference type="InterPro" id="IPR021858">
    <property type="entry name" value="Fun_TF"/>
</dbReference>
<protein>
    <recommendedName>
        <fullName evidence="4">Transcription factor domain-containing protein</fullName>
    </recommendedName>
</protein>
<accession>A0ABP0BL51</accession>
<dbReference type="EMBL" id="CAWUHB010000020">
    <property type="protein sequence ID" value="CAK7220368.1"/>
    <property type="molecule type" value="Genomic_DNA"/>
</dbReference>
<sequence>MIDGFLGYSEELLDILQQVADIASKLPPTDAPENINVTKDIDDIDELLTAPHLTGTARIAANQLLARAQAEALNPNDNNLYILAGTPPLRVSHIPAPALTAASTREFALCHGCFQQATLIHFYRQIFRLPSRACLIQKAVAEIRRMAGQMTQGAPCSAWVAMALPLFTVGSEAYTPAAQAWAHAALAAFAASIGSRHVQLLHRALEDIWLLRARRGDVDGRLCADALLGELNYNIIMF</sequence>
<comment type="caution">
    <text evidence="2">The sequence shown here is derived from an EMBL/GenBank/DDBJ whole genome shotgun (WGS) entry which is preliminary data.</text>
</comment>
<gene>
    <name evidence="2" type="ORF">SCUCBS95973_004130</name>
</gene>
<reference evidence="2 3" key="1">
    <citation type="submission" date="2024-01" db="EMBL/GenBank/DDBJ databases">
        <authorList>
            <person name="Allen C."/>
            <person name="Tagirdzhanova G."/>
        </authorList>
    </citation>
    <scope>NUCLEOTIDE SEQUENCE [LARGE SCALE GENOMIC DNA]</scope>
</reference>
<evidence type="ECO:0000313" key="2">
    <source>
        <dbReference type="EMBL" id="CAK7220368.1"/>
    </source>
</evidence>
<evidence type="ECO:0000256" key="1">
    <source>
        <dbReference type="ARBA" id="ARBA00023242"/>
    </source>
</evidence>
<proteinExistence type="predicted"/>
<dbReference type="Proteomes" id="UP001642405">
    <property type="component" value="Unassembled WGS sequence"/>
</dbReference>